<dbReference type="OrthoDB" id="60033at2759"/>
<keyword evidence="3" id="KW-0805">Transcription regulation</keyword>
<sequence>MVKGKTTSRRLSPAPAQPQIAPLPSHIQLPTTSLCAPGSVQLPAVSTGVSLFPFLTDSLSSVPPVVTEPQSSREQSIEKTTPTSAPASDTMQSPMSHSEKSVKDEDTSAESQKPVPAFLNKLYSMVEDPKTNHLIHWSKDGKSFIVTRQDQFGKEVLPTFFKHNNFSSFVRQLNMYGFRKVPHLQQGVLSTDTGSEEWEFSNPNFQRGKPERLRFVTRKKGKEGHEHELAVPGTFPANRATLDVASIISEFQAIKRQQDAINQDLNAIKNDNRLLWHETLSAQEKNRSLEDMINKILRFLASVYSHDRKRALAPPRKRRLMLDNGMIVDDDSEGKFAKRGTKRTSVSDEEEEEEDVVHIDTRQGKRKKSGSYDKPNGNAQTKAAQPEAQDALALARANAHFLPNDLSNQNASIDLDPQIQQLLMNMSSAPPILPSMPAGNIPGSLPDFQAYFPDLANSLSDNTNNPANFNFDLGSDLIPSTSAPNTLYTPQTTRSELVAQNPQLSALANHQKSYDDILDRVNDVHDRYENIAAYLAQYGLTPEEFESGNFANAGLDSLTSTSTPEDLSNYVETHPEDESLSPNAL</sequence>
<dbReference type="GO" id="GO:0043565">
    <property type="term" value="F:sequence-specific DNA binding"/>
    <property type="evidence" value="ECO:0007669"/>
    <property type="project" value="InterPro"/>
</dbReference>
<feature type="region of interest" description="Disordered" evidence="8">
    <location>
        <begin position="556"/>
        <end position="585"/>
    </location>
</feature>
<protein>
    <recommendedName>
        <fullName evidence="9">HSF-type DNA-binding domain-containing protein</fullName>
    </recommendedName>
</protein>
<accession>A0A261Y7B8</accession>
<dbReference type="PANTHER" id="PTHR10015:SF427">
    <property type="entry name" value="HEAT SHOCK FACTOR PROTEIN"/>
    <property type="match status" value="1"/>
</dbReference>
<feature type="compositionally biased region" description="Low complexity" evidence="8">
    <location>
        <begin position="11"/>
        <end position="23"/>
    </location>
</feature>
<keyword evidence="6" id="KW-0539">Nucleus</keyword>
<feature type="domain" description="HSF-type DNA-binding" evidence="9">
    <location>
        <begin position="157"/>
        <end position="181"/>
    </location>
</feature>
<dbReference type="GO" id="GO:0003700">
    <property type="term" value="F:DNA-binding transcription factor activity"/>
    <property type="evidence" value="ECO:0007669"/>
    <property type="project" value="InterPro"/>
</dbReference>
<comment type="subcellular location">
    <subcellularLocation>
        <location evidence="1">Nucleus</location>
    </subcellularLocation>
</comment>
<organism evidence="10 11">
    <name type="scientific">Bifiguratus adelaidae</name>
    <dbReference type="NCBI Taxonomy" id="1938954"/>
    <lineage>
        <taxon>Eukaryota</taxon>
        <taxon>Fungi</taxon>
        <taxon>Fungi incertae sedis</taxon>
        <taxon>Mucoromycota</taxon>
        <taxon>Mucoromycotina</taxon>
        <taxon>Endogonomycetes</taxon>
        <taxon>Endogonales</taxon>
        <taxon>Endogonales incertae sedis</taxon>
        <taxon>Bifiguratus</taxon>
    </lineage>
</organism>
<feature type="region of interest" description="Disordered" evidence="8">
    <location>
        <begin position="1"/>
        <end position="23"/>
    </location>
</feature>
<evidence type="ECO:0000313" key="10">
    <source>
        <dbReference type="EMBL" id="OZJ06374.1"/>
    </source>
</evidence>
<dbReference type="GO" id="GO:0005634">
    <property type="term" value="C:nucleus"/>
    <property type="evidence" value="ECO:0007669"/>
    <property type="project" value="UniProtKB-SubCell"/>
</dbReference>
<dbReference type="Proteomes" id="UP000242875">
    <property type="component" value="Unassembled WGS sequence"/>
</dbReference>
<gene>
    <name evidence="10" type="ORF">BZG36_00734</name>
</gene>
<dbReference type="Gene3D" id="1.10.10.10">
    <property type="entry name" value="Winged helix-like DNA-binding domain superfamily/Winged helix DNA-binding domain"/>
    <property type="match status" value="1"/>
</dbReference>
<dbReference type="PROSITE" id="PS00434">
    <property type="entry name" value="HSF_DOMAIN"/>
    <property type="match status" value="1"/>
</dbReference>
<dbReference type="InterPro" id="IPR036390">
    <property type="entry name" value="WH_DNA-bd_sf"/>
</dbReference>
<feature type="compositionally biased region" description="Basic and acidic residues" evidence="8">
    <location>
        <begin position="97"/>
        <end position="106"/>
    </location>
</feature>
<keyword evidence="11" id="KW-1185">Reference proteome</keyword>
<dbReference type="PANTHER" id="PTHR10015">
    <property type="entry name" value="HEAT SHOCK TRANSCRIPTION FACTOR"/>
    <property type="match status" value="1"/>
</dbReference>
<evidence type="ECO:0000259" key="9">
    <source>
        <dbReference type="PROSITE" id="PS00434"/>
    </source>
</evidence>
<feature type="compositionally biased region" description="Polar residues" evidence="8">
    <location>
        <begin position="68"/>
        <end position="96"/>
    </location>
</feature>
<dbReference type="Pfam" id="PF00447">
    <property type="entry name" value="HSF_DNA-bind"/>
    <property type="match status" value="1"/>
</dbReference>
<feature type="compositionally biased region" description="Polar residues" evidence="8">
    <location>
        <begin position="557"/>
        <end position="566"/>
    </location>
</feature>
<evidence type="ECO:0000256" key="6">
    <source>
        <dbReference type="ARBA" id="ARBA00023242"/>
    </source>
</evidence>
<dbReference type="AlphaFoldDB" id="A0A261Y7B8"/>
<dbReference type="SMART" id="SM00415">
    <property type="entry name" value="HSF"/>
    <property type="match status" value="1"/>
</dbReference>
<comment type="caution">
    <text evidence="10">The sequence shown here is derived from an EMBL/GenBank/DDBJ whole genome shotgun (WGS) entry which is preliminary data.</text>
</comment>
<evidence type="ECO:0000256" key="2">
    <source>
        <dbReference type="ARBA" id="ARBA00006403"/>
    </source>
</evidence>
<dbReference type="SUPFAM" id="SSF46785">
    <property type="entry name" value="Winged helix' DNA-binding domain"/>
    <property type="match status" value="1"/>
</dbReference>
<evidence type="ECO:0000256" key="1">
    <source>
        <dbReference type="ARBA" id="ARBA00004123"/>
    </source>
</evidence>
<dbReference type="InterPro" id="IPR000232">
    <property type="entry name" value="HSF_DNA-bd"/>
</dbReference>
<name>A0A261Y7B8_9FUNG</name>
<evidence type="ECO:0000256" key="7">
    <source>
        <dbReference type="RuleBase" id="RU004020"/>
    </source>
</evidence>
<keyword evidence="5" id="KW-0804">Transcription</keyword>
<evidence type="ECO:0000313" key="11">
    <source>
        <dbReference type="Proteomes" id="UP000242875"/>
    </source>
</evidence>
<dbReference type="InterPro" id="IPR036388">
    <property type="entry name" value="WH-like_DNA-bd_sf"/>
</dbReference>
<dbReference type="FunFam" id="1.10.10.10:FF:000027">
    <property type="entry name" value="Heat shock transcription factor 1"/>
    <property type="match status" value="1"/>
</dbReference>
<feature type="region of interest" description="Disordered" evidence="8">
    <location>
        <begin position="61"/>
        <end position="112"/>
    </location>
</feature>
<evidence type="ECO:0000256" key="8">
    <source>
        <dbReference type="SAM" id="MobiDB-lite"/>
    </source>
</evidence>
<evidence type="ECO:0000256" key="3">
    <source>
        <dbReference type="ARBA" id="ARBA00023015"/>
    </source>
</evidence>
<dbReference type="EMBL" id="MVBO01000004">
    <property type="protein sequence ID" value="OZJ06374.1"/>
    <property type="molecule type" value="Genomic_DNA"/>
</dbReference>
<reference evidence="10 11" key="1">
    <citation type="journal article" date="2017" name="Mycologia">
        <title>Bifiguratus adelaidae, gen. et sp. nov., a new member of Mucoromycotina in endophytic and soil-dwelling habitats.</title>
        <authorList>
            <person name="Torres-Cruz T.J."/>
            <person name="Billingsley Tobias T.L."/>
            <person name="Almatruk M."/>
            <person name="Hesse C."/>
            <person name="Kuske C.R."/>
            <person name="Desiro A."/>
            <person name="Benucci G.M."/>
            <person name="Bonito G."/>
            <person name="Stajich J.E."/>
            <person name="Dunlap C."/>
            <person name="Arnold A.E."/>
            <person name="Porras-Alfaro A."/>
        </authorList>
    </citation>
    <scope>NUCLEOTIDE SEQUENCE [LARGE SCALE GENOMIC DNA]</scope>
    <source>
        <strain evidence="10 11">AZ0501</strain>
    </source>
</reference>
<feature type="region of interest" description="Disordered" evidence="8">
    <location>
        <begin position="331"/>
        <end position="386"/>
    </location>
</feature>
<dbReference type="PRINTS" id="PR00056">
    <property type="entry name" value="HSFDOMAIN"/>
</dbReference>
<evidence type="ECO:0000256" key="5">
    <source>
        <dbReference type="ARBA" id="ARBA00023163"/>
    </source>
</evidence>
<comment type="similarity">
    <text evidence="2 7">Belongs to the HSF family.</text>
</comment>
<proteinExistence type="inferred from homology"/>
<keyword evidence="4" id="KW-0238">DNA-binding</keyword>
<evidence type="ECO:0000256" key="4">
    <source>
        <dbReference type="ARBA" id="ARBA00023125"/>
    </source>
</evidence>